<proteinExistence type="predicted"/>
<feature type="region of interest" description="Disordered" evidence="1">
    <location>
        <begin position="255"/>
        <end position="284"/>
    </location>
</feature>
<keyword evidence="3" id="KW-1185">Reference proteome</keyword>
<dbReference type="Proteomes" id="UP001255856">
    <property type="component" value="Unassembled WGS sequence"/>
</dbReference>
<dbReference type="PANTHER" id="PTHR31579:SF1">
    <property type="entry name" value="OS03G0796600 PROTEIN"/>
    <property type="match status" value="1"/>
</dbReference>
<sequence length="352" mass="38265">MESQRSEPIIINKYVSTPRLHTQPVSKMLGPSMATSDGLVFDFEVDDGFAHSGIPSSDPTRQLEFEREIAGFLEPHSIFHVRLLRTVRQAAATRVGQDLDLLALQLAGQGYRVSIRRGQGGGSGTQCFKNLRHSFLAVQSPDEGDEPYLVEMSFRDHFTIPHRSARYQEVLPLVPQVVVVQPSSLEPLVGAICRELQRAFASAGQDLPPWRQPRSVLSKWVPKQAIESPVALPSIPRLRCATPGESPFAWAAPQRAGLAGASEPGSPVSPMLAQPSGGSPSTVLHEPLPAWGKAAAQRSLLSWSLARQQSEEGSEGEPGKMKLRFRADGLLGADSIERPIRVVKMRGLVPAA</sequence>
<dbReference type="Pfam" id="PF04720">
    <property type="entry name" value="PDDEXK_6"/>
    <property type="match status" value="1"/>
</dbReference>
<accession>A0AAD9ILZ7</accession>
<dbReference type="EMBL" id="JASFZW010000002">
    <property type="protein sequence ID" value="KAK2079599.1"/>
    <property type="molecule type" value="Genomic_DNA"/>
</dbReference>
<dbReference type="InterPro" id="IPR006502">
    <property type="entry name" value="PDDEXK-like"/>
</dbReference>
<reference evidence="2" key="1">
    <citation type="submission" date="2021-01" db="EMBL/GenBank/DDBJ databases">
        <authorList>
            <person name="Eckstrom K.M.E."/>
        </authorList>
    </citation>
    <scope>NUCLEOTIDE SEQUENCE</scope>
    <source>
        <strain evidence="2">UVCC 0001</strain>
    </source>
</reference>
<dbReference type="PANTHER" id="PTHR31579">
    <property type="entry name" value="OS03G0796600 PROTEIN"/>
    <property type="match status" value="1"/>
</dbReference>
<evidence type="ECO:0000313" key="2">
    <source>
        <dbReference type="EMBL" id="KAK2079599.1"/>
    </source>
</evidence>
<gene>
    <name evidence="2" type="ORF">QBZ16_001994</name>
</gene>
<comment type="caution">
    <text evidence="2">The sequence shown here is derived from an EMBL/GenBank/DDBJ whole genome shotgun (WGS) entry which is preliminary data.</text>
</comment>
<protein>
    <submittedName>
        <fullName evidence="2">Uncharacterized protein</fullName>
    </submittedName>
</protein>
<organism evidence="2 3">
    <name type="scientific">Prototheca wickerhamii</name>
    <dbReference type="NCBI Taxonomy" id="3111"/>
    <lineage>
        <taxon>Eukaryota</taxon>
        <taxon>Viridiplantae</taxon>
        <taxon>Chlorophyta</taxon>
        <taxon>core chlorophytes</taxon>
        <taxon>Trebouxiophyceae</taxon>
        <taxon>Chlorellales</taxon>
        <taxon>Chlorellaceae</taxon>
        <taxon>Prototheca</taxon>
    </lineage>
</organism>
<evidence type="ECO:0000313" key="3">
    <source>
        <dbReference type="Proteomes" id="UP001255856"/>
    </source>
</evidence>
<evidence type="ECO:0000256" key="1">
    <source>
        <dbReference type="SAM" id="MobiDB-lite"/>
    </source>
</evidence>
<name>A0AAD9ILZ7_PROWI</name>
<dbReference type="AlphaFoldDB" id="A0AAD9ILZ7"/>